<dbReference type="Pfam" id="PF09345">
    <property type="entry name" value="SiaC"/>
    <property type="match status" value="1"/>
</dbReference>
<gene>
    <name evidence="2" type="ORF">C7460_117123</name>
</gene>
<name>A0A3D9L0I2_MARFU</name>
<evidence type="ECO:0000313" key="3">
    <source>
        <dbReference type="Proteomes" id="UP000256779"/>
    </source>
</evidence>
<dbReference type="InterPro" id="IPR018530">
    <property type="entry name" value="SiaC"/>
</dbReference>
<accession>A0A3D9L0I2</accession>
<dbReference type="Proteomes" id="UP000256779">
    <property type="component" value="Unassembled WGS sequence"/>
</dbReference>
<proteinExistence type="predicted"/>
<dbReference type="RefSeq" id="WP_115869307.1">
    <property type="nucleotide sequence ID" value="NZ_QREG01000017.1"/>
</dbReference>
<keyword evidence="3" id="KW-1185">Reference proteome</keyword>
<comment type="caution">
    <text evidence="2">The sequence shown here is derived from an EMBL/GenBank/DDBJ whole genome shotgun (WGS) entry which is preliminary data.</text>
</comment>
<reference evidence="2 3" key="1">
    <citation type="submission" date="2018-07" db="EMBL/GenBank/DDBJ databases">
        <title>Genomic Encyclopedia of Type Strains, Phase IV (KMG-IV): sequencing the most valuable type-strain genomes for metagenomic binning, comparative biology and taxonomic classification.</title>
        <authorList>
            <person name="Goeker M."/>
        </authorList>
    </citation>
    <scope>NUCLEOTIDE SEQUENCE [LARGE SCALE GENOMIC DNA]</scope>
    <source>
        <strain evidence="2 3">DSM 4134</strain>
    </source>
</reference>
<protein>
    <submittedName>
        <fullName evidence="2">Uncharacterized protein DUF1987</fullName>
    </submittedName>
</protein>
<sequence length="140" mass="16012">MNIAIQNFNTPHQALIATPVNISMEPTEKTPFVRFSNREFKLQVKGASVAMDMHDFYNPILSEFKKAADYMPQVTVELYFSNLNTSTAKVLFDLFKYLRSLAMGGKKVKVIWGSEAGNTDMLETGMDYQEIYELEFEFVS</sequence>
<evidence type="ECO:0000259" key="1">
    <source>
        <dbReference type="Pfam" id="PF09345"/>
    </source>
</evidence>
<feature type="domain" description="SiaC family regulatory phosphoprotein" evidence="1">
    <location>
        <begin position="24"/>
        <end position="139"/>
    </location>
</feature>
<organism evidence="2 3">
    <name type="scientific">Marinoscillum furvescens DSM 4134</name>
    <dbReference type="NCBI Taxonomy" id="1122208"/>
    <lineage>
        <taxon>Bacteria</taxon>
        <taxon>Pseudomonadati</taxon>
        <taxon>Bacteroidota</taxon>
        <taxon>Cytophagia</taxon>
        <taxon>Cytophagales</taxon>
        <taxon>Reichenbachiellaceae</taxon>
        <taxon>Marinoscillum</taxon>
    </lineage>
</organism>
<dbReference type="AlphaFoldDB" id="A0A3D9L0I2"/>
<evidence type="ECO:0000313" key="2">
    <source>
        <dbReference type="EMBL" id="RED95673.1"/>
    </source>
</evidence>
<dbReference type="OrthoDB" id="5297629at2"/>
<dbReference type="EMBL" id="QREG01000017">
    <property type="protein sequence ID" value="RED95673.1"/>
    <property type="molecule type" value="Genomic_DNA"/>
</dbReference>